<reference evidence="2 3" key="1">
    <citation type="submission" date="2013-09" db="EMBL/GenBank/DDBJ databases">
        <title>Genome sequencing of Arenimonas oryziterrae.</title>
        <authorList>
            <person name="Chen F."/>
            <person name="Wang G."/>
        </authorList>
    </citation>
    <scope>NUCLEOTIDE SEQUENCE [LARGE SCALE GENOMIC DNA]</scope>
    <source>
        <strain evidence="2 3">YC6267</strain>
    </source>
</reference>
<keyword evidence="1" id="KW-1133">Transmembrane helix</keyword>
<accession>A0A091B1R8</accession>
<evidence type="ECO:0000313" key="3">
    <source>
        <dbReference type="Proteomes" id="UP000029385"/>
    </source>
</evidence>
<keyword evidence="1" id="KW-0812">Transmembrane</keyword>
<evidence type="ECO:0000313" key="2">
    <source>
        <dbReference type="EMBL" id="KFN44854.1"/>
    </source>
</evidence>
<feature type="transmembrane region" description="Helical" evidence="1">
    <location>
        <begin position="17"/>
        <end position="38"/>
    </location>
</feature>
<organism evidence="2 3">
    <name type="scientific">Arenimonas oryziterrae DSM 21050 = YC6267</name>
    <dbReference type="NCBI Taxonomy" id="1121015"/>
    <lineage>
        <taxon>Bacteria</taxon>
        <taxon>Pseudomonadati</taxon>
        <taxon>Pseudomonadota</taxon>
        <taxon>Gammaproteobacteria</taxon>
        <taxon>Lysobacterales</taxon>
        <taxon>Lysobacteraceae</taxon>
        <taxon>Arenimonas</taxon>
    </lineage>
</organism>
<comment type="caution">
    <text evidence="2">The sequence shown here is derived from an EMBL/GenBank/DDBJ whole genome shotgun (WGS) entry which is preliminary data.</text>
</comment>
<dbReference type="Proteomes" id="UP000029385">
    <property type="component" value="Unassembled WGS sequence"/>
</dbReference>
<keyword evidence="3" id="KW-1185">Reference proteome</keyword>
<sequence>MAAAKGNLVSARDVFCFGLALLDVCILVAPLFVLIGLCRTS</sequence>
<name>A0A091B1R8_9GAMM</name>
<evidence type="ECO:0000256" key="1">
    <source>
        <dbReference type="SAM" id="Phobius"/>
    </source>
</evidence>
<dbReference type="AlphaFoldDB" id="A0A091B1R8"/>
<keyword evidence="1" id="KW-0472">Membrane</keyword>
<dbReference type="EMBL" id="AVCI01000001">
    <property type="protein sequence ID" value="KFN44854.1"/>
    <property type="molecule type" value="Genomic_DNA"/>
</dbReference>
<protein>
    <submittedName>
        <fullName evidence="2">Uncharacterized protein</fullName>
    </submittedName>
</protein>
<gene>
    <name evidence="2" type="ORF">N789_02225</name>
</gene>
<proteinExistence type="predicted"/>